<dbReference type="InterPro" id="IPR025961">
    <property type="entry name" value="Metal_resist"/>
</dbReference>
<dbReference type="EMBL" id="AMRV01000003">
    <property type="protein sequence ID" value="EMD83364.1"/>
    <property type="molecule type" value="Genomic_DNA"/>
</dbReference>
<gene>
    <name evidence="1" type="ORF">C725_1265</name>
</gene>
<dbReference type="Pfam" id="PF13801">
    <property type="entry name" value="Metal_resist"/>
    <property type="match status" value="1"/>
</dbReference>
<organism evidence="1 2">
    <name type="scientific">Pacificimonas flava</name>
    <dbReference type="NCBI Taxonomy" id="1234595"/>
    <lineage>
        <taxon>Bacteria</taxon>
        <taxon>Pseudomonadati</taxon>
        <taxon>Pseudomonadota</taxon>
        <taxon>Alphaproteobacteria</taxon>
        <taxon>Sphingomonadales</taxon>
        <taxon>Sphingosinicellaceae</taxon>
        <taxon>Pacificimonas</taxon>
    </lineage>
</organism>
<reference evidence="1 2" key="1">
    <citation type="journal article" date="2013" name="Genome Announc.">
        <title>Draft Genome Sequence of Strain JLT2015T, Belonging to the Family Sphingomonadaceae of the Alphaproteobacteria.</title>
        <authorList>
            <person name="Tang K."/>
            <person name="Liu K."/>
            <person name="Li S."/>
            <person name="Jiao N."/>
        </authorList>
    </citation>
    <scope>NUCLEOTIDE SEQUENCE [LARGE SCALE GENOMIC DNA]</scope>
    <source>
        <strain evidence="1 2">JLT2015</strain>
    </source>
</reference>
<dbReference type="Proteomes" id="UP000011717">
    <property type="component" value="Unassembled WGS sequence"/>
</dbReference>
<protein>
    <recommendedName>
        <fullName evidence="3">Heavy metal resistance protein</fullName>
    </recommendedName>
</protein>
<name>M2T9W7_9SPHN</name>
<accession>M2T9W7</accession>
<evidence type="ECO:0008006" key="3">
    <source>
        <dbReference type="Google" id="ProtNLM"/>
    </source>
</evidence>
<dbReference type="Gene3D" id="1.20.120.1490">
    <property type="match status" value="1"/>
</dbReference>
<keyword evidence="2" id="KW-1185">Reference proteome</keyword>
<evidence type="ECO:0000313" key="1">
    <source>
        <dbReference type="EMBL" id="EMD83364.1"/>
    </source>
</evidence>
<proteinExistence type="predicted"/>
<comment type="caution">
    <text evidence="1">The sequence shown here is derived from an EMBL/GenBank/DDBJ whole genome shotgun (WGS) entry which is preliminary data.</text>
</comment>
<sequence length="115" mass="13125">MADQASGLHEFVHEELDLTEAQERQLDALELRYAPERSSLEKKLAAANRKLAAAIKSEHRYGPRVSLAIENVHQILGDMQKTTVDHVFAMRELLSAEQRVEFDRRVNEALTRAED</sequence>
<evidence type="ECO:0000313" key="2">
    <source>
        <dbReference type="Proteomes" id="UP000011717"/>
    </source>
</evidence>
<dbReference type="AlphaFoldDB" id="M2T9W7"/>